<dbReference type="GeneID" id="25908482"/>
<organism evidence="1 2">
    <name type="scientific">Sphaeroforma arctica JP610</name>
    <dbReference type="NCBI Taxonomy" id="667725"/>
    <lineage>
        <taxon>Eukaryota</taxon>
        <taxon>Ichthyosporea</taxon>
        <taxon>Ichthyophonida</taxon>
        <taxon>Sphaeroforma</taxon>
    </lineage>
</organism>
<dbReference type="Proteomes" id="UP000054560">
    <property type="component" value="Unassembled WGS sequence"/>
</dbReference>
<dbReference type="AlphaFoldDB" id="A0A0L0FSU3"/>
<dbReference type="EMBL" id="KQ242270">
    <property type="protein sequence ID" value="KNC79626.1"/>
    <property type="molecule type" value="Genomic_DNA"/>
</dbReference>
<evidence type="ECO:0000313" key="2">
    <source>
        <dbReference type="Proteomes" id="UP000054560"/>
    </source>
</evidence>
<name>A0A0L0FSU3_9EUKA</name>
<keyword evidence="2" id="KW-1185">Reference proteome</keyword>
<gene>
    <name evidence="1" type="ORF">SARC_07978</name>
</gene>
<protein>
    <submittedName>
        <fullName evidence="1">Uncharacterized protein</fullName>
    </submittedName>
</protein>
<accession>A0A0L0FSU3</accession>
<sequence length="244" mass="26773">MAPRRSTKALRSARLAKQQALQKKDDAEVVHELACEQDTLQKDIHAAKVEQPSGGEQVSDQHVSDQQVVECQEGTVNALEEAVFDVGVPNVNTEHTEKVDDGRASVIDTVPGVGQTVVKKANPNEGQLTNAPVPVKTDLVAHSDNIMNATDKLAKLGKNNASIINNVNIVSDNDGVLLQRIEKLEKSLATAKTTFATQLEAHRIETEKKFAAMQSWNDVLAQQIQAFSNSRRFHGHKKQMKGWQ</sequence>
<dbReference type="RefSeq" id="XP_014153528.1">
    <property type="nucleotide sequence ID" value="XM_014298053.1"/>
</dbReference>
<proteinExistence type="predicted"/>
<reference evidence="1 2" key="1">
    <citation type="submission" date="2011-02" db="EMBL/GenBank/DDBJ databases">
        <title>The Genome Sequence of Sphaeroforma arctica JP610.</title>
        <authorList>
            <consortium name="The Broad Institute Genome Sequencing Platform"/>
            <person name="Russ C."/>
            <person name="Cuomo C."/>
            <person name="Young S.K."/>
            <person name="Zeng Q."/>
            <person name="Gargeya S."/>
            <person name="Alvarado L."/>
            <person name="Berlin A."/>
            <person name="Chapman S.B."/>
            <person name="Chen Z."/>
            <person name="Freedman E."/>
            <person name="Gellesch M."/>
            <person name="Goldberg J."/>
            <person name="Griggs A."/>
            <person name="Gujja S."/>
            <person name="Heilman E."/>
            <person name="Heiman D."/>
            <person name="Howarth C."/>
            <person name="Mehta T."/>
            <person name="Neiman D."/>
            <person name="Pearson M."/>
            <person name="Roberts A."/>
            <person name="Saif S."/>
            <person name="Shea T."/>
            <person name="Shenoy N."/>
            <person name="Sisk P."/>
            <person name="Stolte C."/>
            <person name="Sykes S."/>
            <person name="White J."/>
            <person name="Yandava C."/>
            <person name="Burger G."/>
            <person name="Gray M.W."/>
            <person name="Holland P.W.H."/>
            <person name="King N."/>
            <person name="Lang F.B.F."/>
            <person name="Roger A.J."/>
            <person name="Ruiz-Trillo I."/>
            <person name="Haas B."/>
            <person name="Nusbaum C."/>
            <person name="Birren B."/>
        </authorList>
    </citation>
    <scope>NUCLEOTIDE SEQUENCE [LARGE SCALE GENOMIC DNA]</scope>
    <source>
        <strain evidence="1 2">JP610</strain>
    </source>
</reference>
<evidence type="ECO:0000313" key="1">
    <source>
        <dbReference type="EMBL" id="KNC79626.1"/>
    </source>
</evidence>